<dbReference type="Pfam" id="PF12696">
    <property type="entry name" value="TraG-D_C"/>
    <property type="match status" value="1"/>
</dbReference>
<proteinExistence type="predicted"/>
<dbReference type="InterPro" id="IPR032689">
    <property type="entry name" value="TraG-D_C"/>
</dbReference>
<dbReference type="PANTHER" id="PTHR30121">
    <property type="entry name" value="UNCHARACTERIZED PROTEIN YJGR-RELATED"/>
    <property type="match status" value="1"/>
</dbReference>
<dbReference type="PANTHER" id="PTHR30121:SF6">
    <property type="entry name" value="SLR6007 PROTEIN"/>
    <property type="match status" value="1"/>
</dbReference>
<dbReference type="Proteomes" id="UP001596406">
    <property type="component" value="Unassembled WGS sequence"/>
</dbReference>
<dbReference type="EMBL" id="JBHSXM010000001">
    <property type="protein sequence ID" value="MFC6837546.1"/>
    <property type="molecule type" value="Genomic_DNA"/>
</dbReference>
<evidence type="ECO:0000313" key="3">
    <source>
        <dbReference type="EMBL" id="MFC6837546.1"/>
    </source>
</evidence>
<evidence type="ECO:0000256" key="1">
    <source>
        <dbReference type="SAM" id="MobiDB-lite"/>
    </source>
</evidence>
<dbReference type="InterPro" id="IPR027417">
    <property type="entry name" value="P-loop_NTPase"/>
</dbReference>
<gene>
    <name evidence="3" type="ORF">ACFQHK_13620</name>
</gene>
<organism evidence="3 4">
    <name type="scientific">Halomarina ordinaria</name>
    <dbReference type="NCBI Taxonomy" id="3033939"/>
    <lineage>
        <taxon>Archaea</taxon>
        <taxon>Methanobacteriati</taxon>
        <taxon>Methanobacteriota</taxon>
        <taxon>Stenosarchaea group</taxon>
        <taxon>Halobacteria</taxon>
        <taxon>Halobacteriales</taxon>
        <taxon>Natronomonadaceae</taxon>
        <taxon>Halomarina</taxon>
    </lineage>
</organism>
<dbReference type="CDD" id="cd01127">
    <property type="entry name" value="TrwB_TraG_TraD_VirD4"/>
    <property type="match status" value="1"/>
</dbReference>
<evidence type="ECO:0000313" key="4">
    <source>
        <dbReference type="Proteomes" id="UP001596406"/>
    </source>
</evidence>
<feature type="domain" description="TraD/TraG TraM recognition site" evidence="2">
    <location>
        <begin position="377"/>
        <end position="449"/>
    </location>
</feature>
<reference evidence="3 4" key="1">
    <citation type="journal article" date="2019" name="Int. J. Syst. Evol. Microbiol.">
        <title>The Global Catalogue of Microorganisms (GCM) 10K type strain sequencing project: providing services to taxonomists for standard genome sequencing and annotation.</title>
        <authorList>
            <consortium name="The Broad Institute Genomics Platform"/>
            <consortium name="The Broad Institute Genome Sequencing Center for Infectious Disease"/>
            <person name="Wu L."/>
            <person name="Ma J."/>
        </authorList>
    </citation>
    <scope>NUCLEOTIDE SEQUENCE [LARGE SCALE GENOMIC DNA]</scope>
    <source>
        <strain evidence="3 4">PSRA2</strain>
    </source>
</reference>
<dbReference type="AlphaFoldDB" id="A0ABD5UB38"/>
<dbReference type="InterPro" id="IPR051162">
    <property type="entry name" value="T4SS_component"/>
</dbReference>
<dbReference type="Gene3D" id="3.40.50.300">
    <property type="entry name" value="P-loop containing nucleotide triphosphate hydrolases"/>
    <property type="match status" value="2"/>
</dbReference>
<protein>
    <submittedName>
        <fullName evidence="3">TraM recognition domain-containing protein</fullName>
    </submittedName>
</protein>
<sequence>MVFERLFGNDESTEPETEPADAAQAEGEAAISELESMEADSISGPDASLHSRLGESYDVSVTDTASVGGKPIITDTATEGVVAGSYVRDMFEAGAETAQAPLWIGYDEDAHRGFREAPLRFESLFRHLWITGTTGYGKTTALLNMMVQWAYAGYGFVYVDPKARDSRELLRMLPEHRLDDVVWIEPGSVEHDRTVGLNFLELPDCDTTTERENEIENRIENLKAIFDTDEYWGVNMESITESMARAMMQSDRPFSVIDMYFTLLNAERREEFALDVDDPYVREFCLEIAQMDDETVRPLLKRIKSWVENAVIRRIIAHRESTIDFRDIVANDRIVIVSTPVENTDIKKMVTLGVMRNLWSAIQHRSYGQDAEPDPYFVLCDEFDDIASENLDIESMLARARSMRLSVTLASQYPSQFDKDTLKSMQNNCDTLLSFSVNDVEDARLLMKRFQGYTAEDLISTDQYQAWTKLPLGGGQYSDPVLIRSFPPYPPLRSADAVDDIIEQSLARYGTDPLTDAEILQNLLYSDSNDAANPEKVLAETMAEAIRAVQLREGVREENGWVETTAVDDELLQRLDRDDRAHLDIEVDPVDLLDVRDTSRLIEVDLDVEADIVVARLSEDGEDAIRPETGTVRAAGGAEHDALLTDTERALTERGFSVSILEQDGSAQPDATATHPAFETTFTIEAETTTPDRPVKVLRNLTRAREAGRTPIFAVRPGDTTAQTAARVENICSPPIREMADGTERFYTCDERLTFGGGATTRGGVTAVRPREGDSNRTVWMHDDDEYVLSDGETEFARIPAGSQLSKDALPATYSYDRETGKYTVYEPGETHYYDSKAEFQDAWVPVKRPFIPDDELPDGTVARDAFVVVVVPADGQPLVYQSGRTYALSDCLDDGSLWPASKTGGDVPVVDSAAGDGRLGAETPPPVAADPSVDLDAHSNAVEAFAAMYVREAPDAMVSEDRLFESYSHWLAQHDLDGTTDKGWFTRKLGKVVDFETERARQDGDRVQFYTGITLTPDSKMLLDSDNQPDS</sequence>
<dbReference type="SUPFAM" id="SSF52540">
    <property type="entry name" value="P-loop containing nucleoside triphosphate hydrolases"/>
    <property type="match status" value="1"/>
</dbReference>
<comment type="caution">
    <text evidence="3">The sequence shown here is derived from an EMBL/GenBank/DDBJ whole genome shotgun (WGS) entry which is preliminary data.</text>
</comment>
<accession>A0ABD5UB38</accession>
<feature type="region of interest" description="Disordered" evidence="1">
    <location>
        <begin position="1"/>
        <end position="28"/>
    </location>
</feature>
<name>A0ABD5UB38_9EURY</name>
<dbReference type="RefSeq" id="WP_368662177.1">
    <property type="nucleotide sequence ID" value="NZ_JARRAH010000001.1"/>
</dbReference>
<keyword evidence="4" id="KW-1185">Reference proteome</keyword>
<evidence type="ECO:0000259" key="2">
    <source>
        <dbReference type="Pfam" id="PF12696"/>
    </source>
</evidence>